<dbReference type="EMBL" id="JACIJS010000004">
    <property type="protein sequence ID" value="MBB5515530.1"/>
    <property type="molecule type" value="Genomic_DNA"/>
</dbReference>
<dbReference type="InterPro" id="IPR007730">
    <property type="entry name" value="SPOR-like_dom"/>
</dbReference>
<dbReference type="Proteomes" id="UP000553766">
    <property type="component" value="Unassembled WGS sequence"/>
</dbReference>
<name>A0A840WWH2_9RHOB</name>
<keyword evidence="5" id="KW-1185">Reference proteome</keyword>
<evidence type="ECO:0000313" key="4">
    <source>
        <dbReference type="EMBL" id="MBB5515530.1"/>
    </source>
</evidence>
<sequence>MPYLPRLALMIGAVGLMACAGPAPTTSAPPPPEDVVTWRDSDGCWRALPRPGEAVNLIREVDQAGNIICPDIAGPAPAAVANVPEATLPIPVAASEPEVIRPAEPLPEPIAAPAPAPEQVVATMTEATPGSPMPVARPATTPPATTAPAPAPEPGPSGRFVQVGAFGEPANVTRNKRNFDLAGIPTVTREARAGSRALTLLQLGPFPSAESAETALEIARSAGFADAFIVTID</sequence>
<dbReference type="InterPro" id="IPR036680">
    <property type="entry name" value="SPOR-like_sf"/>
</dbReference>
<proteinExistence type="predicted"/>
<keyword evidence="2" id="KW-0732">Signal</keyword>
<reference evidence="4 5" key="1">
    <citation type="submission" date="2020-08" db="EMBL/GenBank/DDBJ databases">
        <title>Genomic Encyclopedia of Type Strains, Phase IV (KMG-IV): sequencing the most valuable type-strain genomes for metagenomic binning, comparative biology and taxonomic classification.</title>
        <authorList>
            <person name="Goeker M."/>
        </authorList>
    </citation>
    <scope>NUCLEOTIDE SEQUENCE [LARGE SCALE GENOMIC DNA]</scope>
    <source>
        <strain evidence="4 5">DSM 103377</strain>
    </source>
</reference>
<feature type="domain" description="SPOR" evidence="3">
    <location>
        <begin position="153"/>
        <end position="232"/>
    </location>
</feature>
<keyword evidence="4" id="KW-0132">Cell division</keyword>
<comment type="caution">
    <text evidence="4">The sequence shown here is derived from an EMBL/GenBank/DDBJ whole genome shotgun (WGS) entry which is preliminary data.</text>
</comment>
<dbReference type="SUPFAM" id="SSF110997">
    <property type="entry name" value="Sporulation related repeat"/>
    <property type="match status" value="1"/>
</dbReference>
<dbReference type="Pfam" id="PF05036">
    <property type="entry name" value="SPOR"/>
    <property type="match status" value="1"/>
</dbReference>
<evidence type="ECO:0000256" key="2">
    <source>
        <dbReference type="SAM" id="SignalP"/>
    </source>
</evidence>
<dbReference type="PROSITE" id="PS51724">
    <property type="entry name" value="SPOR"/>
    <property type="match status" value="1"/>
</dbReference>
<accession>A0A840WWH2</accession>
<gene>
    <name evidence="4" type="ORF">FHS89_001542</name>
</gene>
<dbReference type="AlphaFoldDB" id="A0A840WWH2"/>
<dbReference type="RefSeq" id="WP_184010239.1">
    <property type="nucleotide sequence ID" value="NZ_JACIJS010000004.1"/>
</dbReference>
<protein>
    <submittedName>
        <fullName evidence="4">Cell division septation protein DedD</fullName>
    </submittedName>
</protein>
<dbReference type="Gene3D" id="3.30.70.1070">
    <property type="entry name" value="Sporulation related repeat"/>
    <property type="match status" value="1"/>
</dbReference>
<evidence type="ECO:0000313" key="5">
    <source>
        <dbReference type="Proteomes" id="UP000553766"/>
    </source>
</evidence>
<feature type="compositionally biased region" description="Low complexity" evidence="1">
    <location>
        <begin position="133"/>
        <end position="148"/>
    </location>
</feature>
<feature type="signal peptide" evidence="2">
    <location>
        <begin position="1"/>
        <end position="20"/>
    </location>
</feature>
<keyword evidence="4" id="KW-0131">Cell cycle</keyword>
<dbReference type="GO" id="GO:0051301">
    <property type="term" value="P:cell division"/>
    <property type="evidence" value="ECO:0007669"/>
    <property type="project" value="UniProtKB-KW"/>
</dbReference>
<dbReference type="GO" id="GO:0042834">
    <property type="term" value="F:peptidoglycan binding"/>
    <property type="evidence" value="ECO:0007669"/>
    <property type="project" value="InterPro"/>
</dbReference>
<dbReference type="PROSITE" id="PS51257">
    <property type="entry name" value="PROKAR_LIPOPROTEIN"/>
    <property type="match status" value="1"/>
</dbReference>
<evidence type="ECO:0000259" key="3">
    <source>
        <dbReference type="PROSITE" id="PS51724"/>
    </source>
</evidence>
<evidence type="ECO:0000256" key="1">
    <source>
        <dbReference type="SAM" id="MobiDB-lite"/>
    </source>
</evidence>
<feature type="chain" id="PRO_5032420638" evidence="2">
    <location>
        <begin position="21"/>
        <end position="233"/>
    </location>
</feature>
<feature type="region of interest" description="Disordered" evidence="1">
    <location>
        <begin position="127"/>
        <end position="157"/>
    </location>
</feature>
<organism evidence="4 5">
    <name type="scientific">Rubricella aquisinus</name>
    <dbReference type="NCBI Taxonomy" id="2028108"/>
    <lineage>
        <taxon>Bacteria</taxon>
        <taxon>Pseudomonadati</taxon>
        <taxon>Pseudomonadota</taxon>
        <taxon>Alphaproteobacteria</taxon>
        <taxon>Rhodobacterales</taxon>
        <taxon>Paracoccaceae</taxon>
        <taxon>Rubricella</taxon>
    </lineage>
</organism>